<dbReference type="InterPro" id="IPR003018">
    <property type="entry name" value="GAF"/>
</dbReference>
<dbReference type="InterPro" id="IPR000700">
    <property type="entry name" value="PAS-assoc_C"/>
</dbReference>
<dbReference type="Pfam" id="PF13185">
    <property type="entry name" value="GAF_2"/>
    <property type="match status" value="1"/>
</dbReference>
<dbReference type="SMART" id="SM00052">
    <property type="entry name" value="EAL"/>
    <property type="match status" value="1"/>
</dbReference>
<dbReference type="Gene3D" id="3.20.20.450">
    <property type="entry name" value="EAL domain"/>
    <property type="match status" value="1"/>
</dbReference>
<dbReference type="EMBL" id="CP042807">
    <property type="protein sequence ID" value="QEE24233.1"/>
    <property type="molecule type" value="Genomic_DNA"/>
</dbReference>
<feature type="domain" description="PAS" evidence="1">
    <location>
        <begin position="9"/>
        <end position="79"/>
    </location>
</feature>
<dbReference type="InterPro" id="IPR043128">
    <property type="entry name" value="Rev_trsase/Diguanyl_cyclase"/>
</dbReference>
<evidence type="ECO:0000259" key="4">
    <source>
        <dbReference type="PROSITE" id="PS50887"/>
    </source>
</evidence>
<evidence type="ECO:0000259" key="1">
    <source>
        <dbReference type="PROSITE" id="PS50112"/>
    </source>
</evidence>
<dbReference type="Pfam" id="PF08447">
    <property type="entry name" value="PAS_3"/>
    <property type="match status" value="1"/>
</dbReference>
<evidence type="ECO:0000259" key="3">
    <source>
        <dbReference type="PROSITE" id="PS50883"/>
    </source>
</evidence>
<dbReference type="InterPro" id="IPR035965">
    <property type="entry name" value="PAS-like_dom_sf"/>
</dbReference>
<dbReference type="NCBIfam" id="TIGR00254">
    <property type="entry name" value="GGDEF"/>
    <property type="match status" value="1"/>
</dbReference>
<dbReference type="Gene3D" id="3.30.450.20">
    <property type="entry name" value="PAS domain"/>
    <property type="match status" value="3"/>
</dbReference>
<feature type="domain" description="GGDEF" evidence="4">
    <location>
        <begin position="568"/>
        <end position="700"/>
    </location>
</feature>
<dbReference type="InterPro" id="IPR013655">
    <property type="entry name" value="PAS_fold_3"/>
</dbReference>
<feature type="domain" description="PAS" evidence="1">
    <location>
        <begin position="126"/>
        <end position="198"/>
    </location>
</feature>
<dbReference type="Pfam" id="PF00990">
    <property type="entry name" value="GGDEF"/>
    <property type="match status" value="1"/>
</dbReference>
<name>A0A5B9DW89_9GAMM</name>
<dbReference type="InterPro" id="IPR012226">
    <property type="entry name" value="Diguanyl_cyclase/Pdiesterase"/>
</dbReference>
<dbReference type="SMART" id="SM00091">
    <property type="entry name" value="PAS"/>
    <property type="match status" value="3"/>
</dbReference>
<reference evidence="5 6" key="1">
    <citation type="submission" date="2019-08" db="EMBL/GenBank/DDBJ databases">
        <title>Complete genome sequence of Rhodanobacter glycinis strain T01E-68 isolated from tomato root.</title>
        <authorList>
            <person name="Weon H.-Y."/>
            <person name="Lee S.A."/>
        </authorList>
    </citation>
    <scope>NUCLEOTIDE SEQUENCE [LARGE SCALE GENOMIC DNA]</scope>
    <source>
        <strain evidence="5 6">T01E-68</strain>
    </source>
</reference>
<dbReference type="SMART" id="SM00065">
    <property type="entry name" value="GAF"/>
    <property type="match status" value="1"/>
</dbReference>
<organism evidence="5 6">
    <name type="scientific">Rhodanobacter glycinis</name>
    <dbReference type="NCBI Taxonomy" id="582702"/>
    <lineage>
        <taxon>Bacteria</taxon>
        <taxon>Pseudomonadati</taxon>
        <taxon>Pseudomonadota</taxon>
        <taxon>Gammaproteobacteria</taxon>
        <taxon>Lysobacterales</taxon>
        <taxon>Rhodanobacteraceae</taxon>
        <taxon>Rhodanobacter</taxon>
    </lineage>
</organism>
<evidence type="ECO:0000313" key="5">
    <source>
        <dbReference type="EMBL" id="QEE24233.1"/>
    </source>
</evidence>
<dbReference type="InterPro" id="IPR035919">
    <property type="entry name" value="EAL_sf"/>
</dbReference>
<dbReference type="PROSITE" id="PS50113">
    <property type="entry name" value="PAC"/>
    <property type="match status" value="1"/>
</dbReference>
<dbReference type="InterPro" id="IPR013656">
    <property type="entry name" value="PAS_4"/>
</dbReference>
<dbReference type="SUPFAM" id="SSF55073">
    <property type="entry name" value="Nucleotide cyclase"/>
    <property type="match status" value="1"/>
</dbReference>
<dbReference type="SUPFAM" id="SSF55781">
    <property type="entry name" value="GAF domain-like"/>
    <property type="match status" value="1"/>
</dbReference>
<dbReference type="PROSITE" id="PS50883">
    <property type="entry name" value="EAL"/>
    <property type="match status" value="1"/>
</dbReference>
<dbReference type="PANTHER" id="PTHR44757:SF2">
    <property type="entry name" value="BIOFILM ARCHITECTURE MAINTENANCE PROTEIN MBAA"/>
    <property type="match status" value="1"/>
</dbReference>
<dbReference type="NCBIfam" id="TIGR00229">
    <property type="entry name" value="sensory_box"/>
    <property type="match status" value="3"/>
</dbReference>
<sequence>MSTWERIVPEMEFQHMFERISDACMALDRDWRYTYLNANALALLGQPGQNLLGQSLWADFPEDTRQPFRRACEQAMEQQRPIQIEAFHPAWQRWFESRIHPSEDGVTIYFLDTTERRKVAQGLLRQQQMMVQAQQLAQTGSWEWDLPGNRVIWSAELYRIYGVTPEEHDATFEAYLALLHPLDRDRVQQIITQAIDDQEPFEFTERIICPNGTERTLLSRGTVVADAAGHTVRMLGACQDITERTRAERFDIGQHDILTAIATQQPLRQNLEAIARLHETLNPGAMCSLLLVDDDSRHVLHAAGPSLPEAYNRAIHGLEIGMAHGSCGTAAWRGERVVVADIATHAYWADYKDLALEHGLKACWSTPVYGSNGQLLGTFAVYYREIREPRPDELRNIDRMLPITSIAIESDKLLARLRERNLFFEMSQEIFCIINTRSRRIVQFNPSFSRATGYSATELTARDYREFLQSEHDSDDGDPMHASTISTEQVREFVNRCRYKDGSVHWLEWMAFAAPDGLLYAVARDVTERRQVAAELAYASNHDAITGLPYHSAVEHVLATLLQDEATSSVWVLVLGPDRFQVVNESVGHAAGDDVLRQLASRLQAVLGTQGRMARFAGDTFVAVVHDLSRPAVLELAERLRAAVALPVEGDDYRLLLTASVGISQSPDHGRAPTDLLRNAEAAMNQAKREGRDRVSEFTIEQMRALDERLILGRYLRDAVRRGELELYYQPQHRASDHALTGFEALLRWNSPELGLVMPSRLVPVAEALGLMREIGEWALEAACRQIRAWMDHGHRDFHVAVNISAQQLQSPGLVDTVRAALQRHAVPNSMLDIEMTENALMENVGQTRRTLAELKALGTRLALDDFGTGYSSLAYLKQFPIDKVKIDQSFVRGLPTDADDAVIAKTIIALGHQLHMTVAAEGVETSAQAAFLAQLGCNELQGNHLGAALPVSQAEICFDKHAARS</sequence>
<dbReference type="InterPro" id="IPR052155">
    <property type="entry name" value="Biofilm_reg_signaling"/>
</dbReference>
<dbReference type="CDD" id="cd00130">
    <property type="entry name" value="PAS"/>
    <property type="match status" value="3"/>
</dbReference>
<dbReference type="InterPro" id="IPR001610">
    <property type="entry name" value="PAC"/>
</dbReference>
<dbReference type="PROSITE" id="PS50112">
    <property type="entry name" value="PAS"/>
    <property type="match status" value="2"/>
</dbReference>
<dbReference type="KEGG" id="rgl:CS053_06765"/>
<dbReference type="PANTHER" id="PTHR44757">
    <property type="entry name" value="DIGUANYLATE CYCLASE DGCP"/>
    <property type="match status" value="1"/>
</dbReference>
<dbReference type="Proteomes" id="UP000321807">
    <property type="component" value="Chromosome"/>
</dbReference>
<dbReference type="Gene3D" id="3.30.70.270">
    <property type="match status" value="1"/>
</dbReference>
<dbReference type="SMART" id="SM00086">
    <property type="entry name" value="PAC"/>
    <property type="match status" value="2"/>
</dbReference>
<dbReference type="InterPro" id="IPR000014">
    <property type="entry name" value="PAS"/>
</dbReference>
<dbReference type="Pfam" id="PF00563">
    <property type="entry name" value="EAL"/>
    <property type="match status" value="1"/>
</dbReference>
<dbReference type="CDD" id="cd01948">
    <property type="entry name" value="EAL"/>
    <property type="match status" value="1"/>
</dbReference>
<feature type="domain" description="PAC" evidence="2">
    <location>
        <begin position="201"/>
        <end position="253"/>
    </location>
</feature>
<dbReference type="Pfam" id="PF08448">
    <property type="entry name" value="PAS_4"/>
    <property type="match status" value="1"/>
</dbReference>
<protein>
    <submittedName>
        <fullName evidence="5">EAL domain-containing protein</fullName>
    </submittedName>
</protein>
<dbReference type="SUPFAM" id="SSF141868">
    <property type="entry name" value="EAL domain-like"/>
    <property type="match status" value="1"/>
</dbReference>
<dbReference type="CDD" id="cd01949">
    <property type="entry name" value="GGDEF"/>
    <property type="match status" value="1"/>
</dbReference>
<evidence type="ECO:0000313" key="6">
    <source>
        <dbReference type="Proteomes" id="UP000321807"/>
    </source>
</evidence>
<dbReference type="PIRSF" id="PIRSF005925">
    <property type="entry name" value="Dos"/>
    <property type="match status" value="1"/>
</dbReference>
<dbReference type="AlphaFoldDB" id="A0A5B9DW89"/>
<dbReference type="Pfam" id="PF13426">
    <property type="entry name" value="PAS_9"/>
    <property type="match status" value="1"/>
</dbReference>
<feature type="domain" description="EAL" evidence="3">
    <location>
        <begin position="709"/>
        <end position="963"/>
    </location>
</feature>
<dbReference type="PROSITE" id="PS50887">
    <property type="entry name" value="GGDEF"/>
    <property type="match status" value="1"/>
</dbReference>
<dbReference type="SUPFAM" id="SSF55785">
    <property type="entry name" value="PYP-like sensor domain (PAS domain)"/>
    <property type="match status" value="3"/>
</dbReference>
<dbReference type="InterPro" id="IPR029787">
    <property type="entry name" value="Nucleotide_cyclase"/>
</dbReference>
<dbReference type="Gene3D" id="3.30.450.40">
    <property type="match status" value="1"/>
</dbReference>
<dbReference type="InterPro" id="IPR000160">
    <property type="entry name" value="GGDEF_dom"/>
</dbReference>
<accession>A0A5B9DW89</accession>
<dbReference type="InterPro" id="IPR001633">
    <property type="entry name" value="EAL_dom"/>
</dbReference>
<evidence type="ECO:0000259" key="2">
    <source>
        <dbReference type="PROSITE" id="PS50113"/>
    </source>
</evidence>
<dbReference type="InterPro" id="IPR029016">
    <property type="entry name" value="GAF-like_dom_sf"/>
</dbReference>
<dbReference type="Gene3D" id="2.10.70.100">
    <property type="match status" value="1"/>
</dbReference>
<dbReference type="SMART" id="SM00267">
    <property type="entry name" value="GGDEF"/>
    <property type="match status" value="1"/>
</dbReference>
<gene>
    <name evidence="5" type="ORF">CS053_06765</name>
</gene>
<proteinExistence type="predicted"/>